<dbReference type="Pfam" id="PF12345">
    <property type="entry name" value="DUF3641"/>
    <property type="match status" value="1"/>
</dbReference>
<dbReference type="InterPro" id="IPR026351">
    <property type="entry name" value="rSAM_ArsS-like"/>
</dbReference>
<keyword evidence="5" id="KW-0411">Iron-sulfur</keyword>
<dbReference type="RefSeq" id="WP_213044160.1">
    <property type="nucleotide sequence ID" value="NZ_CAJNBJ010000020.1"/>
</dbReference>
<evidence type="ECO:0000256" key="4">
    <source>
        <dbReference type="ARBA" id="ARBA00023004"/>
    </source>
</evidence>
<comment type="cofactor">
    <cofactor evidence="1">
        <name>[4Fe-4S] cluster</name>
        <dbReference type="ChEBI" id="CHEBI:49883"/>
    </cofactor>
</comment>
<organism evidence="8 9">
    <name type="scientific">Nitrospira defluvii</name>
    <dbReference type="NCBI Taxonomy" id="330214"/>
    <lineage>
        <taxon>Bacteria</taxon>
        <taxon>Pseudomonadati</taxon>
        <taxon>Nitrospirota</taxon>
        <taxon>Nitrospiria</taxon>
        <taxon>Nitrospirales</taxon>
        <taxon>Nitrospiraceae</taxon>
        <taxon>Nitrospira</taxon>
    </lineage>
</organism>
<dbReference type="InterPro" id="IPR009056">
    <property type="entry name" value="Cyt_c-like_dom"/>
</dbReference>
<keyword evidence="2" id="KW-0949">S-adenosyl-L-methionine</keyword>
<protein>
    <submittedName>
        <fullName evidence="8">Cytochrome c domain-containing protein</fullName>
    </submittedName>
</protein>
<reference evidence="8 9" key="1">
    <citation type="submission" date="2021-02" db="EMBL/GenBank/DDBJ databases">
        <authorList>
            <person name="Han P."/>
        </authorList>
    </citation>
    <scope>NUCLEOTIDE SEQUENCE [LARGE SCALE GENOMIC DNA]</scope>
    <source>
        <strain evidence="8">Candidatus Nitrospira sp. ZN2</strain>
    </source>
</reference>
<comment type="caution">
    <text evidence="8">The sequence shown here is derived from an EMBL/GenBank/DDBJ whole genome shotgun (WGS) entry which is preliminary data.</text>
</comment>
<dbReference type="PANTHER" id="PTHR43728:SF1">
    <property type="entry name" value="FE-S OXIDOREDUCTASE"/>
    <property type="match status" value="1"/>
</dbReference>
<dbReference type="InterPro" id="IPR058240">
    <property type="entry name" value="rSAM_sf"/>
</dbReference>
<dbReference type="EMBL" id="CAJNBJ010000020">
    <property type="protein sequence ID" value="CAE6798834.1"/>
    <property type="molecule type" value="Genomic_DNA"/>
</dbReference>
<dbReference type="NCBIfam" id="TIGR04167">
    <property type="entry name" value="rSAM_SeCys"/>
    <property type="match status" value="1"/>
</dbReference>
<evidence type="ECO:0000256" key="6">
    <source>
        <dbReference type="PROSITE-ProRule" id="PRU00433"/>
    </source>
</evidence>
<evidence type="ECO:0000256" key="1">
    <source>
        <dbReference type="ARBA" id="ARBA00001966"/>
    </source>
</evidence>
<dbReference type="InterPro" id="IPR024521">
    <property type="entry name" value="ArsS-like_C"/>
</dbReference>
<keyword evidence="9" id="KW-1185">Reference proteome</keyword>
<dbReference type="InterPro" id="IPR013785">
    <property type="entry name" value="Aldolase_TIM"/>
</dbReference>
<dbReference type="SFLD" id="SFLDS00029">
    <property type="entry name" value="Radical_SAM"/>
    <property type="match status" value="1"/>
</dbReference>
<gene>
    <name evidence="8" type="ORF">NSPZN2_70226</name>
</gene>
<keyword evidence="6" id="KW-0349">Heme</keyword>
<sequence length="345" mass="37934">MPLTLLGEHHPLASASEQLKLLADTHGYSSFETRLDQAGLFPLRATGMTVFQINVGKLCNQTCKHCHVDAGPDRTERMSRETAELCMQALATTDIPTVDLTGGAPELNPNFRWLVEQARGLGRHVMDRCNLSVLLIPSQADLAAFLAMHRVEIIASLPSYRASQTDAQRGDGIFEKSIEALRLLNGLGYGRSDSGLLLNLVHNPVGAFLPPKQEAIEAQFRKELRVRHGVEFTHLYTITNMPVSRYLEFLVESGNYEQYMERLANAFNPTAAAGVMCRSMISIGWDGTLYDCDFNQMLELPVSPGAPAHIRDFDPVQLNQRQIVMRNHCYGCTAGSGSSCGGAVA</sequence>
<dbReference type="PROSITE" id="PS51007">
    <property type="entry name" value="CYTC"/>
    <property type="match status" value="1"/>
</dbReference>
<dbReference type="Proteomes" id="UP000675880">
    <property type="component" value="Unassembled WGS sequence"/>
</dbReference>
<feature type="domain" description="Cytochrome c" evidence="7">
    <location>
        <begin position="42"/>
        <end position="165"/>
    </location>
</feature>
<evidence type="ECO:0000256" key="2">
    <source>
        <dbReference type="ARBA" id="ARBA00022691"/>
    </source>
</evidence>
<evidence type="ECO:0000259" key="7">
    <source>
        <dbReference type="PROSITE" id="PS51007"/>
    </source>
</evidence>
<proteinExistence type="predicted"/>
<keyword evidence="3 6" id="KW-0479">Metal-binding</keyword>
<dbReference type="SFLD" id="SFLDG01067">
    <property type="entry name" value="SPASM/twitch_domain_containing"/>
    <property type="match status" value="1"/>
</dbReference>
<evidence type="ECO:0000256" key="3">
    <source>
        <dbReference type="ARBA" id="ARBA00022723"/>
    </source>
</evidence>
<dbReference type="Gene3D" id="3.20.20.70">
    <property type="entry name" value="Aldolase class I"/>
    <property type="match status" value="1"/>
</dbReference>
<evidence type="ECO:0000313" key="8">
    <source>
        <dbReference type="EMBL" id="CAE6798834.1"/>
    </source>
</evidence>
<evidence type="ECO:0000313" key="9">
    <source>
        <dbReference type="Proteomes" id="UP000675880"/>
    </source>
</evidence>
<dbReference type="PANTHER" id="PTHR43728">
    <property type="entry name" value="SLR0304 PROTEIN"/>
    <property type="match status" value="1"/>
</dbReference>
<accession>A0ABN7MED9</accession>
<dbReference type="InterPro" id="IPR007197">
    <property type="entry name" value="rSAM"/>
</dbReference>
<dbReference type="SUPFAM" id="SSF102114">
    <property type="entry name" value="Radical SAM enzymes"/>
    <property type="match status" value="1"/>
</dbReference>
<keyword evidence="4 6" id="KW-0408">Iron</keyword>
<name>A0ABN7MED9_9BACT</name>
<dbReference type="CDD" id="cd01335">
    <property type="entry name" value="Radical_SAM"/>
    <property type="match status" value="1"/>
</dbReference>
<evidence type="ECO:0000256" key="5">
    <source>
        <dbReference type="ARBA" id="ARBA00023014"/>
    </source>
</evidence>